<sequence>MSRARQQAVEVAVLHFMKTERVVRVECERREAKARLKLIDVMSADLDDQLLYVAQFKKEWLQSRCALEEAREAIMQEEASRRAYVEEEYVRAINKVIRHHHPLSTRAR</sequence>
<evidence type="ECO:0000313" key="2">
    <source>
        <dbReference type="Proteomes" id="UP001430356"/>
    </source>
</evidence>
<dbReference type="Proteomes" id="UP001430356">
    <property type="component" value="Unassembled WGS sequence"/>
</dbReference>
<protein>
    <recommendedName>
        <fullName evidence="3">Flagellar FliJ protein</fullName>
    </recommendedName>
</protein>
<gene>
    <name evidence="1" type="ORF">NESM_000279000</name>
</gene>
<dbReference type="AlphaFoldDB" id="A0AAW0FA02"/>
<evidence type="ECO:0008006" key="3">
    <source>
        <dbReference type="Google" id="ProtNLM"/>
    </source>
</evidence>
<proteinExistence type="predicted"/>
<dbReference type="EMBL" id="JAECZO010000024">
    <property type="protein sequence ID" value="KAK7202101.1"/>
    <property type="molecule type" value="Genomic_DNA"/>
</dbReference>
<accession>A0AAW0FA02</accession>
<name>A0AAW0FA02_9TRYP</name>
<comment type="caution">
    <text evidence="1">The sequence shown here is derived from an EMBL/GenBank/DDBJ whole genome shotgun (WGS) entry which is preliminary data.</text>
</comment>
<evidence type="ECO:0000313" key="1">
    <source>
        <dbReference type="EMBL" id="KAK7202101.1"/>
    </source>
</evidence>
<reference evidence="1 2" key="1">
    <citation type="journal article" date="2021" name="MBio">
        <title>A New Model Trypanosomatid, Novymonas esmeraldas: Genomic Perception of Its 'Candidatus Pandoraea novymonadis' Endosymbiont.</title>
        <authorList>
            <person name="Zakharova A."/>
            <person name="Saura A."/>
            <person name="Butenko A."/>
            <person name="Podesvova L."/>
            <person name="Warmusova S."/>
            <person name="Kostygov A.Y."/>
            <person name="Nenarokova A."/>
            <person name="Lukes J."/>
            <person name="Opperdoes F.R."/>
            <person name="Yurchenko V."/>
        </authorList>
    </citation>
    <scope>NUCLEOTIDE SEQUENCE [LARGE SCALE GENOMIC DNA]</scope>
    <source>
        <strain evidence="1 2">E262AT.01</strain>
    </source>
</reference>
<keyword evidence="2" id="KW-1185">Reference proteome</keyword>
<organism evidence="1 2">
    <name type="scientific">Novymonas esmeraldas</name>
    <dbReference type="NCBI Taxonomy" id="1808958"/>
    <lineage>
        <taxon>Eukaryota</taxon>
        <taxon>Discoba</taxon>
        <taxon>Euglenozoa</taxon>
        <taxon>Kinetoplastea</taxon>
        <taxon>Metakinetoplastina</taxon>
        <taxon>Trypanosomatida</taxon>
        <taxon>Trypanosomatidae</taxon>
        <taxon>Novymonas</taxon>
    </lineage>
</organism>